<dbReference type="OrthoDB" id="9794183at2"/>
<proteinExistence type="predicted"/>
<evidence type="ECO:0008006" key="3">
    <source>
        <dbReference type="Google" id="ProtNLM"/>
    </source>
</evidence>
<dbReference type="EMBL" id="QFYR01000005">
    <property type="protein sequence ID" value="RAK51053.1"/>
    <property type="molecule type" value="Genomic_DNA"/>
</dbReference>
<name>A0A328A8S4_9CAUL</name>
<dbReference type="Proteomes" id="UP000249725">
    <property type="component" value="Unassembled WGS sequence"/>
</dbReference>
<accession>A0A328A8S4</accession>
<dbReference type="RefSeq" id="WP_111516363.1">
    <property type="nucleotide sequence ID" value="NZ_QFYR01000005.1"/>
</dbReference>
<protein>
    <recommendedName>
        <fullName evidence="3">Cupin domain-containing protein</fullName>
    </recommendedName>
</protein>
<dbReference type="AlphaFoldDB" id="A0A328A8S4"/>
<organism evidence="1 2">
    <name type="scientific">Phenylobacterium deserti</name>
    <dbReference type="NCBI Taxonomy" id="1914756"/>
    <lineage>
        <taxon>Bacteria</taxon>
        <taxon>Pseudomonadati</taxon>
        <taxon>Pseudomonadota</taxon>
        <taxon>Alphaproteobacteria</taxon>
        <taxon>Caulobacterales</taxon>
        <taxon>Caulobacteraceae</taxon>
        <taxon>Phenylobacterium</taxon>
    </lineage>
</organism>
<evidence type="ECO:0000313" key="2">
    <source>
        <dbReference type="Proteomes" id="UP000249725"/>
    </source>
</evidence>
<comment type="caution">
    <text evidence="1">The sequence shown here is derived from an EMBL/GenBank/DDBJ whole genome shotgun (WGS) entry which is preliminary data.</text>
</comment>
<keyword evidence="2" id="KW-1185">Reference proteome</keyword>
<sequence length="79" mass="8950">MPTFDLETTYLSLDGQGRVAVHPVDPGFWETMDGNPAILTNLVGVYAGGADWPHWEMHPEGDEILVLLEAHDHDPRRWR</sequence>
<evidence type="ECO:0000313" key="1">
    <source>
        <dbReference type="EMBL" id="RAK51053.1"/>
    </source>
</evidence>
<reference evidence="2" key="1">
    <citation type="submission" date="2018-05" db="EMBL/GenBank/DDBJ databases">
        <authorList>
            <person name="Li X."/>
        </authorList>
    </citation>
    <scope>NUCLEOTIDE SEQUENCE [LARGE SCALE GENOMIC DNA]</scope>
    <source>
        <strain evidence="2">YIM 73061</strain>
    </source>
</reference>
<gene>
    <name evidence="1" type="ORF">DJ018_18040</name>
</gene>